<dbReference type="NCBIfam" id="TIGR02035">
    <property type="entry name" value="D_Ser_am_lyase"/>
    <property type="match status" value="1"/>
</dbReference>
<evidence type="ECO:0000256" key="4">
    <source>
        <dbReference type="HAMAP-Rule" id="MF_01030"/>
    </source>
</evidence>
<dbReference type="InterPro" id="IPR050147">
    <property type="entry name" value="Ser/Thr_Dehydratase"/>
</dbReference>
<dbReference type="AlphaFoldDB" id="A0A1B2F6A2"/>
<dbReference type="EC" id="4.3.1.18" evidence="4"/>
<dbReference type="GO" id="GO:0016836">
    <property type="term" value="F:hydro-lyase activity"/>
    <property type="evidence" value="ECO:0007669"/>
    <property type="project" value="UniProtKB-UniRule"/>
</dbReference>
<dbReference type="NCBIfam" id="NF002823">
    <property type="entry name" value="PRK02991.1"/>
    <property type="match status" value="1"/>
</dbReference>
<dbReference type="InterPro" id="IPR000634">
    <property type="entry name" value="Ser/Thr_deHydtase_PyrdxlP-BS"/>
</dbReference>
<comment type="catalytic activity">
    <reaction evidence="4">
        <text>D-serine = pyruvate + NH4(+)</text>
        <dbReference type="Rhea" id="RHEA:13977"/>
        <dbReference type="ChEBI" id="CHEBI:15361"/>
        <dbReference type="ChEBI" id="CHEBI:28938"/>
        <dbReference type="ChEBI" id="CHEBI:35247"/>
        <dbReference type="EC" id="4.3.1.18"/>
    </reaction>
</comment>
<dbReference type="InterPro" id="IPR011780">
    <property type="entry name" value="D_Ser_am_lyase"/>
</dbReference>
<evidence type="ECO:0000256" key="3">
    <source>
        <dbReference type="ARBA" id="ARBA00023239"/>
    </source>
</evidence>
<keyword evidence="3 4" id="KW-0456">Lyase</keyword>
<comment type="cofactor">
    <cofactor evidence="1 4">
        <name>pyridoxal 5'-phosphate</name>
        <dbReference type="ChEBI" id="CHEBI:597326"/>
    </cofactor>
</comment>
<accession>A0A1B2F6A2</accession>
<feature type="modified residue" description="N6-(pyridoxal phosphate)lysine" evidence="4">
    <location>
        <position position="119"/>
    </location>
</feature>
<dbReference type="GO" id="GO:0009097">
    <property type="term" value="P:isoleucine biosynthetic process"/>
    <property type="evidence" value="ECO:0007669"/>
    <property type="project" value="TreeGrafter"/>
</dbReference>
<dbReference type="GO" id="GO:0036088">
    <property type="term" value="P:D-serine catabolic process"/>
    <property type="evidence" value="ECO:0007669"/>
    <property type="project" value="TreeGrafter"/>
</dbReference>
<gene>
    <name evidence="4 6" type="primary">dsdA</name>
    <name evidence="6" type="ORF">IEC33019_2265</name>
</gene>
<dbReference type="PROSITE" id="PS00165">
    <property type="entry name" value="DEHYDRATASE_SER_THR"/>
    <property type="match status" value="1"/>
</dbReference>
<feature type="domain" description="Tryptophan synthase beta chain-like PALP" evidence="5">
    <location>
        <begin position="79"/>
        <end position="397"/>
    </location>
</feature>
<dbReference type="EMBL" id="CP016634">
    <property type="protein sequence ID" value="ANY87818.1"/>
    <property type="molecule type" value="Genomic_DNA"/>
</dbReference>
<keyword evidence="2 4" id="KW-0663">Pyridoxal phosphate</keyword>
<sequence length="453" mass="48248">MALEVPLQTWCQQHPLIADLVRHAPVTWFNPGVAPCAQALGDVPLGASDIAEASARLTRFAPFIASAFAQTQAAGGLIESPLLPLPSLQAVLCDELHIAPVGSLWLKADNLLPISGSIKARGGIYEVLKHAEDLALAGGLLKPGDDYAALDSDAARAFFGQYSIAVGSTGNLGLSIGVMGARLGFRTTVHMSADARQWKKDRLRACGVEVREYDADYGVAVEQGRREADADPNCHFVDDENSTDLFLGYAVAAERLRGQFQAAGIVVDAEHPLFVYLPCGVGGGPGGVAFGLKQAFGDAVHCLFAEPSHSPCMLLGVYTGLHEQVSVYDFGLDNHTAADGLAVGRPSGFVGRAMQRLIDGYYTVSDAELFRLLALMEKLEGLALEPSALAGVPGMGRVLLENQGYRQRLGLDEQRMANATHLVWATGGSMVPREEMDAYLEKGRAIVHGRQGQ</sequence>
<protein>
    <recommendedName>
        <fullName evidence="4">Probable D-serine dehydratase</fullName>
        <ecNumber evidence="4">4.3.1.18</ecNumber>
    </recommendedName>
    <alternativeName>
        <fullName evidence="4">D-serine deaminase</fullName>
        <shortName evidence="4">DSD</shortName>
    </alternativeName>
</protein>
<dbReference type="Gene3D" id="3.40.50.1100">
    <property type="match status" value="2"/>
</dbReference>
<evidence type="ECO:0000256" key="2">
    <source>
        <dbReference type="ARBA" id="ARBA00022898"/>
    </source>
</evidence>
<reference evidence="6" key="1">
    <citation type="submission" date="2016-07" db="EMBL/GenBank/DDBJ databases">
        <title>New class B carbapenemase carried by novel plasmid in Pseudomonas putida enviromental strain in eastern Amazonia.</title>
        <authorList>
            <person name="Souza C.O."/>
            <person name="Lima K.V."/>
            <person name="Brasiliense D.M."/>
            <person name="Perez-Chaparro P.J."/>
            <person name="Mamizuka E.M."/>
            <person name="Lima M.O."/>
            <person name="Lima L.N."/>
            <person name="McCulloch J.A."/>
        </authorList>
    </citation>
    <scope>NUCLEOTIDE SEQUENCE [LARGE SCALE GENOMIC DNA]</scope>
    <source>
        <strain evidence="6">IEC33019</strain>
    </source>
</reference>
<dbReference type="InterPro" id="IPR036052">
    <property type="entry name" value="TrpB-like_PALP_sf"/>
</dbReference>
<evidence type="ECO:0000313" key="6">
    <source>
        <dbReference type="EMBL" id="ANY87818.1"/>
    </source>
</evidence>
<dbReference type="Pfam" id="PF00291">
    <property type="entry name" value="PALP"/>
    <property type="match status" value="1"/>
</dbReference>
<dbReference type="PANTHER" id="PTHR48078:SF9">
    <property type="entry name" value="D-SERINE DEHYDRATASE"/>
    <property type="match status" value="1"/>
</dbReference>
<dbReference type="HAMAP" id="MF_01030">
    <property type="entry name" value="D_Ser_dehydrat"/>
    <property type="match status" value="1"/>
</dbReference>
<comment type="similarity">
    <text evidence="4">Belongs to the serine/threonine dehydratase family. DsdA subfamily.</text>
</comment>
<dbReference type="GO" id="GO:0008721">
    <property type="term" value="F:D-serine ammonia-lyase activity"/>
    <property type="evidence" value="ECO:0007669"/>
    <property type="project" value="UniProtKB-EC"/>
</dbReference>
<dbReference type="InterPro" id="IPR001926">
    <property type="entry name" value="TrpB-like_PALP"/>
</dbReference>
<evidence type="ECO:0000259" key="5">
    <source>
        <dbReference type="Pfam" id="PF00291"/>
    </source>
</evidence>
<dbReference type="SUPFAM" id="SSF53686">
    <property type="entry name" value="Tryptophan synthase beta subunit-like PLP-dependent enzymes"/>
    <property type="match status" value="1"/>
</dbReference>
<name>A0A1B2F6A2_PSEPU</name>
<organism evidence="6">
    <name type="scientific">Pseudomonas putida</name>
    <name type="common">Arthrobacter siderocapsulatus</name>
    <dbReference type="NCBI Taxonomy" id="303"/>
    <lineage>
        <taxon>Bacteria</taxon>
        <taxon>Pseudomonadati</taxon>
        <taxon>Pseudomonadota</taxon>
        <taxon>Gammaproteobacteria</taxon>
        <taxon>Pseudomonadales</taxon>
        <taxon>Pseudomonadaceae</taxon>
        <taxon>Pseudomonas</taxon>
    </lineage>
</organism>
<dbReference type="RefSeq" id="WP_070091870.1">
    <property type="nucleotide sequence ID" value="NZ_CP016634.1"/>
</dbReference>
<dbReference type="PANTHER" id="PTHR48078">
    <property type="entry name" value="THREONINE DEHYDRATASE, MITOCHONDRIAL-RELATED"/>
    <property type="match status" value="1"/>
</dbReference>
<proteinExistence type="inferred from homology"/>
<evidence type="ECO:0000256" key="1">
    <source>
        <dbReference type="ARBA" id="ARBA00001933"/>
    </source>
</evidence>
<dbReference type="GO" id="GO:0030170">
    <property type="term" value="F:pyridoxal phosphate binding"/>
    <property type="evidence" value="ECO:0007669"/>
    <property type="project" value="InterPro"/>
</dbReference>